<accession>A0A1H5N7Q5</accession>
<dbReference type="InterPro" id="IPR001387">
    <property type="entry name" value="Cro/C1-type_HTH"/>
</dbReference>
<comment type="caution">
    <text evidence="2">The sequence shown here is derived from an EMBL/GenBank/DDBJ whole genome shotgun (WGS) entry which is preliminary data.</text>
</comment>
<dbReference type="SMART" id="SM00530">
    <property type="entry name" value="HTH_XRE"/>
    <property type="match status" value="1"/>
</dbReference>
<dbReference type="SUPFAM" id="SSF47413">
    <property type="entry name" value="lambda repressor-like DNA-binding domains"/>
    <property type="match status" value="1"/>
</dbReference>
<dbReference type="Pfam" id="PF01381">
    <property type="entry name" value="HTH_3"/>
    <property type="match status" value="1"/>
</dbReference>
<dbReference type="GO" id="GO:0003677">
    <property type="term" value="F:DNA binding"/>
    <property type="evidence" value="ECO:0007669"/>
    <property type="project" value="UniProtKB-KW"/>
</dbReference>
<dbReference type="EMBL" id="FNUD01000002">
    <property type="protein sequence ID" value="SEE97642.1"/>
    <property type="molecule type" value="Genomic_DNA"/>
</dbReference>
<sequence>MRLSEWPQCGSILIFEDCWVLNHEIAAAIRTIRRMKGLAYEDLADVTVRRTISSLEQAQVNISIGKLDDLASALNFDFVALVALCVALREDADPEQIIQRASATLDAFSTREGMAQLRSQLNGGKIVPRKPGKPTNGVNLASVMKLRARGLNQAEISRELGLSKSTVNRYWKLSVNQPQ</sequence>
<protein>
    <submittedName>
        <fullName evidence="2">Winged helix-turn-helix DNA-binding</fullName>
    </submittedName>
</protein>
<keyword evidence="3" id="KW-1185">Reference proteome</keyword>
<feature type="domain" description="HTH cro/C1-type" evidence="1">
    <location>
        <begin position="29"/>
        <end position="81"/>
    </location>
</feature>
<evidence type="ECO:0000313" key="2">
    <source>
        <dbReference type="EMBL" id="SEE97642.1"/>
    </source>
</evidence>
<evidence type="ECO:0000313" key="3">
    <source>
        <dbReference type="Proteomes" id="UP000183613"/>
    </source>
</evidence>
<gene>
    <name evidence="2" type="ORF">SAMN04489800_3262</name>
</gene>
<dbReference type="Proteomes" id="UP000183613">
    <property type="component" value="Unassembled WGS sequence"/>
</dbReference>
<dbReference type="Gene3D" id="1.10.260.40">
    <property type="entry name" value="lambda repressor-like DNA-binding domains"/>
    <property type="match status" value="1"/>
</dbReference>
<reference evidence="2" key="1">
    <citation type="submission" date="2016-10" db="EMBL/GenBank/DDBJ databases">
        <authorList>
            <person name="Varghese N."/>
            <person name="Submissions S."/>
        </authorList>
    </citation>
    <scope>NUCLEOTIDE SEQUENCE [LARGE SCALE GENOMIC DNA]</scope>
    <source>
        <strain evidence="2">LMG 25555</strain>
    </source>
</reference>
<keyword evidence="2" id="KW-0238">DNA-binding</keyword>
<dbReference type="PROSITE" id="PS50943">
    <property type="entry name" value="HTH_CROC1"/>
    <property type="match status" value="1"/>
</dbReference>
<dbReference type="InterPro" id="IPR010982">
    <property type="entry name" value="Lambda_DNA-bd_dom_sf"/>
</dbReference>
<dbReference type="Gene3D" id="1.10.10.60">
    <property type="entry name" value="Homeodomain-like"/>
    <property type="match status" value="1"/>
</dbReference>
<dbReference type="AlphaFoldDB" id="A0A1H5N7Q5"/>
<proteinExistence type="predicted"/>
<dbReference type="CDD" id="cd00093">
    <property type="entry name" value="HTH_XRE"/>
    <property type="match status" value="1"/>
</dbReference>
<organism evidence="2 3">
    <name type="scientific">Pseudomonas deceptionensis</name>
    <dbReference type="NCBI Taxonomy" id="882211"/>
    <lineage>
        <taxon>Bacteria</taxon>
        <taxon>Pseudomonadati</taxon>
        <taxon>Pseudomonadota</taxon>
        <taxon>Gammaproteobacteria</taxon>
        <taxon>Pseudomonadales</taxon>
        <taxon>Pseudomonadaceae</taxon>
        <taxon>Pseudomonas</taxon>
    </lineage>
</organism>
<evidence type="ECO:0000259" key="1">
    <source>
        <dbReference type="PROSITE" id="PS50943"/>
    </source>
</evidence>
<name>A0A1H5N7Q5_PSEDM</name>